<organism evidence="6">
    <name type="scientific">Blautia hansenii</name>
    <name type="common">Ruminococcus hansenii</name>
    <dbReference type="NCBI Taxonomy" id="1322"/>
    <lineage>
        <taxon>Bacteria</taxon>
        <taxon>Bacillati</taxon>
        <taxon>Bacillota</taxon>
        <taxon>Clostridia</taxon>
        <taxon>Lachnospirales</taxon>
        <taxon>Lachnospiraceae</taxon>
        <taxon>Blautia</taxon>
    </lineage>
</organism>
<dbReference type="InterPro" id="IPR027954">
    <property type="entry name" value="Transcobalamin-like_C"/>
</dbReference>
<dbReference type="EMBL" id="CACRSY010000004">
    <property type="protein sequence ID" value="VYS75361.1"/>
    <property type="molecule type" value="Genomic_DNA"/>
</dbReference>
<feature type="compositionally biased region" description="Polar residues" evidence="2">
    <location>
        <begin position="250"/>
        <end position="262"/>
    </location>
</feature>
<gene>
    <name evidence="6" type="ORF">BHLFYP23_01429</name>
</gene>
<sequence length="1796" mass="197492">MKKRRNANRVLSLLLVMALLITGMPVSVHATGDMETPVVEAGEILSGTGQEAEISETEIPTVIEAGTTYTLTEDIVFTEGQTFERIAGTLDGNGHTITLADKPLANEVTGTIQNLGVTSENVIVSDKTFGSMAITLSGTIQNCYSTAKIRLTGFTGEVGGLVGTFRSGAIKNTYFGGSINAMMAGGLVGIRETEESILSNSYYATDKASSALGPVSWGKKPEDGKNSKKTLEELKSAVQLLNKDIPDTGFTWTSSSDGSNQGLPVLTQGGVSPEPEQIDKTALQNAVNEGKRLEQDRYTEKSWKAFSEALDVAEQVLQKSDVKQTEIEEALKALNAAKEQLEKKKVTEPVAPPKDENQVVHIKKQADLEKIDAEKTDVYYVLDNDITLDKKYKAFFEFNATFDGNGHTVTFEDTTWLFQSVGEQGILQNTHFTGTLASWAESGPAGYDLKGAIINCYTDVKGDGACGFAKRLTGGRLINSYSISEGKIAVLFKEYKGGNLINSYWSDSGKNPVQFPAEALINSSAKSEDDMKTKEFVELLNKNKGEFGIAWGQNSTGYPYFGENQEYNPNKPNFPENKYEIEFAFADGVTETIENQTLYVSPDEVGAFNLAGTFHLKELPTTSTVSWNITDVKPDRALSIGADRGELRVDAEGSAIVSATERKADASTETVAWVKVIAKSQIIEQIKLFIDGEDVTNGKIKVEGSEWKNIQVQAKYQGSEEFIPVHSSRFTYAPSDGKLIYNLNSSSEFKFNKPGTASMTVTAKANPEIKAEVEATSSYVPVESVKPAISGEKEIHSRNANDPDNYAFLPDYSGVIVSPENASYASNWTVTSSAPSIANYVDSMVKGYVPYKAGTVTYTAKIEQTNPETKKTSVVSGTSEVTYKYKNPLTKITIDESNLQMENFTEQLLNLTFEGELSKDGWSVTDPQLEWSYDKAGIVKVVRKEQGYWKKGNPEWDNAPDKGSFLTSDKYYVQSLKEGTVTVTGTPIDKTNKVEPIKFTVTVSGGETPQVDIDALINKGLQGAKEQFASKYPEENYQYNNNDWIVYARLRAGETISQEKLDAYYQSVADTVKKWSKMQKPTDMERVALSLLIMNKDITDVAGVNLAEMIYNHPSLDMGGNELAWALLAADAKGMEIPTDAKWNRESIITALLKFQNEENGGFGLMDNQTVSVDMTAMCLQALAPYRNTNVKVHQAVEAGLEYLKNSMSDSYDFGTSESTAQVLLTLTILGINPLNSDFGTPYSNMITCLMDNYYCETEKGNGFCHDKSNKKLNEMSGVQVFQAFTAYTQAKAGEKTYWDLTEENQKTEVEEVIQLIENLPAIKDLTLEDAEVVLSIQALYESLTEDEQKLVHNVEKLQKAIERIEELKTLGEEVGKVTLTIMDGLKKEEKLLSLLEENEIKGMMIQTQATIYQTDSMMSVIERACKENGLSISIRNGEYIEAIDGLGEFDRGPGSGWVGTLNDEFTKTGFADFTVENGKLKDKDVITVEYTENLGKDVTENAELSTLGITDGKLSPEYARDTYEYTLSVGEKVKEITLNPKSYNRYAETVIKSADKVYESGQAIPVEDGTKIEIVSKKTVRGEDIKTYLLTIEQKKTSQPEPQPEPNPEPNPNPDEQKEITLVNKKYGVSLKGKGLEQDMELLVTPLDKDSEAVKAMRKEIPSAKSVFRLYDVVIRQNGKNLELPKEAVLSIPVGEKYNGQQLTVLHYIDGKVEKLNGKSADDMVSVSVKSLGGFGVVVDTPSNSQGNNQSGNQSNGSNGGVKTGDEAQLMLWMCIGVISLGTITALYRRKKNIK</sequence>
<feature type="region of interest" description="Disordered" evidence="2">
    <location>
        <begin position="250"/>
        <end position="278"/>
    </location>
</feature>
<feature type="chain" id="PRO_5026989111" evidence="4">
    <location>
        <begin position="31"/>
        <end position="1796"/>
    </location>
</feature>
<feature type="compositionally biased region" description="Low complexity" evidence="2">
    <location>
        <begin position="1744"/>
        <end position="1758"/>
    </location>
</feature>
<keyword evidence="1" id="KW-0175">Coiled coil</keyword>
<accession>A0A6N2R5E7</accession>
<protein>
    <submittedName>
        <fullName evidence="6">Cadherin-like beta sandwich domain protein</fullName>
    </submittedName>
</protein>
<feature type="signal peptide" evidence="4">
    <location>
        <begin position="1"/>
        <end position="30"/>
    </location>
</feature>
<feature type="domain" description="Transcobalamin-like C-terminal" evidence="5">
    <location>
        <begin position="1416"/>
        <end position="1479"/>
    </location>
</feature>
<evidence type="ECO:0000313" key="6">
    <source>
        <dbReference type="EMBL" id="VYS75361.1"/>
    </source>
</evidence>
<feature type="coiled-coil region" evidence="1">
    <location>
        <begin position="1341"/>
        <end position="1368"/>
    </location>
</feature>
<dbReference type="Gene3D" id="1.50.10.20">
    <property type="match status" value="1"/>
</dbReference>
<dbReference type="Gene3D" id="2.160.20.110">
    <property type="match status" value="2"/>
</dbReference>
<feature type="region of interest" description="Disordered" evidence="2">
    <location>
        <begin position="1595"/>
        <end position="1618"/>
    </location>
</feature>
<proteinExistence type="predicted"/>
<reference evidence="6" key="1">
    <citation type="submission" date="2019-11" db="EMBL/GenBank/DDBJ databases">
        <authorList>
            <person name="Feng L."/>
        </authorList>
    </citation>
    <scope>NUCLEOTIDE SEQUENCE</scope>
    <source>
        <strain evidence="6">BhanseniiLFYP23</strain>
    </source>
</reference>
<dbReference type="Pfam" id="PF07554">
    <property type="entry name" value="FIVAR"/>
    <property type="match status" value="1"/>
</dbReference>
<evidence type="ECO:0000259" key="5">
    <source>
        <dbReference type="Pfam" id="PF14478"/>
    </source>
</evidence>
<feature type="compositionally biased region" description="Pro residues" evidence="2">
    <location>
        <begin position="1602"/>
        <end position="1614"/>
    </location>
</feature>
<feature type="transmembrane region" description="Helical" evidence="3">
    <location>
        <begin position="1771"/>
        <end position="1789"/>
    </location>
</feature>
<feature type="region of interest" description="Disordered" evidence="2">
    <location>
        <begin position="1741"/>
        <end position="1762"/>
    </location>
</feature>
<evidence type="ECO:0000256" key="3">
    <source>
        <dbReference type="SAM" id="Phobius"/>
    </source>
</evidence>
<dbReference type="RefSeq" id="WP_156341765.1">
    <property type="nucleotide sequence ID" value="NZ_CACRSY010000004.1"/>
</dbReference>
<dbReference type="Pfam" id="PF14478">
    <property type="entry name" value="DUF4430"/>
    <property type="match status" value="1"/>
</dbReference>
<dbReference type="SUPFAM" id="SSF48239">
    <property type="entry name" value="Terpenoid cyclases/Protein prenyltransferases"/>
    <property type="match status" value="1"/>
</dbReference>
<keyword evidence="4" id="KW-0732">Signal</keyword>
<name>A0A6N2R5E7_BLAHA</name>
<keyword evidence="3" id="KW-0812">Transmembrane</keyword>
<evidence type="ECO:0000256" key="1">
    <source>
        <dbReference type="SAM" id="Coils"/>
    </source>
</evidence>
<keyword evidence="3" id="KW-1133">Transmembrane helix</keyword>
<evidence type="ECO:0000256" key="2">
    <source>
        <dbReference type="SAM" id="MobiDB-lite"/>
    </source>
</evidence>
<dbReference type="InterPro" id="IPR008930">
    <property type="entry name" value="Terpenoid_cyclase/PrenylTrfase"/>
</dbReference>
<evidence type="ECO:0000256" key="4">
    <source>
        <dbReference type="SAM" id="SignalP"/>
    </source>
</evidence>
<feature type="coiled-coil region" evidence="1">
    <location>
        <begin position="320"/>
        <end position="347"/>
    </location>
</feature>
<keyword evidence="3" id="KW-0472">Membrane</keyword>
<dbReference type="Gene3D" id="1.20.1270.70">
    <property type="entry name" value="Designed single chain three-helix bundle"/>
    <property type="match status" value="1"/>
</dbReference>